<keyword evidence="1" id="KW-0472">Membrane</keyword>
<dbReference type="Proteomes" id="UP000485562">
    <property type="component" value="Unassembled WGS sequence"/>
</dbReference>
<keyword evidence="1" id="KW-0812">Transmembrane</keyword>
<keyword evidence="1" id="KW-1133">Transmembrane helix</keyword>
<comment type="caution">
    <text evidence="2">The sequence shown here is derived from an EMBL/GenBank/DDBJ whole genome shotgun (WGS) entry which is preliminary data.</text>
</comment>
<dbReference type="AlphaFoldDB" id="A0A1V6CDR3"/>
<sequence length="155" mass="18016">MLQNKRCGGRYLNFVPWAAILLMAFMTGCATIMQDIPPSHPDFFACNYWVDRNQDNKIDDDEWDGIKNDFRSTEHICFVGYFRHKEGTNLTFRLFAPDGSLCREKNLKQKAKVSVWCQEYEAKELVNYGGTGVWSVKWFVEGQLVNITVIRILPH</sequence>
<organism evidence="2">
    <name type="scientific">candidate division TA06 bacterium ADurb.Bin131</name>
    <dbReference type="NCBI Taxonomy" id="1852827"/>
    <lineage>
        <taxon>Bacteria</taxon>
        <taxon>Bacteria division TA06</taxon>
    </lineage>
</organism>
<name>A0A1V6CDR3_UNCT6</name>
<dbReference type="EMBL" id="MWDQ01000024">
    <property type="protein sequence ID" value="OQB75052.1"/>
    <property type="molecule type" value="Genomic_DNA"/>
</dbReference>
<gene>
    <name evidence="2" type="ORF">BWX89_00175</name>
</gene>
<evidence type="ECO:0000313" key="2">
    <source>
        <dbReference type="EMBL" id="OQB75052.1"/>
    </source>
</evidence>
<evidence type="ECO:0000256" key="1">
    <source>
        <dbReference type="SAM" id="Phobius"/>
    </source>
</evidence>
<accession>A0A1V6CDR3</accession>
<dbReference type="PROSITE" id="PS51257">
    <property type="entry name" value="PROKAR_LIPOPROTEIN"/>
    <property type="match status" value="1"/>
</dbReference>
<protein>
    <recommendedName>
        <fullName evidence="3">Lipoprotein</fullName>
    </recommendedName>
</protein>
<evidence type="ECO:0008006" key="3">
    <source>
        <dbReference type="Google" id="ProtNLM"/>
    </source>
</evidence>
<feature type="transmembrane region" description="Helical" evidence="1">
    <location>
        <begin position="12"/>
        <end position="33"/>
    </location>
</feature>
<proteinExistence type="predicted"/>
<reference evidence="2" key="1">
    <citation type="submission" date="2017-02" db="EMBL/GenBank/DDBJ databases">
        <title>Delving into the versatile metabolic prowess of the omnipresent phylum Bacteroidetes.</title>
        <authorList>
            <person name="Nobu M.K."/>
            <person name="Mei R."/>
            <person name="Narihiro T."/>
            <person name="Kuroda K."/>
            <person name="Liu W.-T."/>
        </authorList>
    </citation>
    <scope>NUCLEOTIDE SEQUENCE</scope>
    <source>
        <strain evidence="2">ADurb.Bin131</strain>
    </source>
</reference>